<dbReference type="Proteomes" id="UP001224775">
    <property type="component" value="Unassembled WGS sequence"/>
</dbReference>
<dbReference type="PROSITE" id="PS51184">
    <property type="entry name" value="JMJC"/>
    <property type="match status" value="1"/>
</dbReference>
<dbReference type="SMART" id="SM00558">
    <property type="entry name" value="JmjC"/>
    <property type="match status" value="1"/>
</dbReference>
<feature type="domain" description="JmjC" evidence="1">
    <location>
        <begin position="249"/>
        <end position="389"/>
    </location>
</feature>
<dbReference type="GO" id="GO:0005737">
    <property type="term" value="C:cytoplasm"/>
    <property type="evidence" value="ECO:0007669"/>
    <property type="project" value="TreeGrafter"/>
</dbReference>
<gene>
    <name evidence="2" type="ORF">QTG54_012065</name>
</gene>
<dbReference type="PANTHER" id="PTHR12480:SF6">
    <property type="entry name" value="2-OXOGLUTARATE AND IRON-DEPENDENT OXYGENASE JMJD4"/>
    <property type="match status" value="1"/>
</dbReference>
<organism evidence="2 3">
    <name type="scientific">Skeletonema marinoi</name>
    <dbReference type="NCBI Taxonomy" id="267567"/>
    <lineage>
        <taxon>Eukaryota</taxon>
        <taxon>Sar</taxon>
        <taxon>Stramenopiles</taxon>
        <taxon>Ochrophyta</taxon>
        <taxon>Bacillariophyta</taxon>
        <taxon>Coscinodiscophyceae</taxon>
        <taxon>Thalassiosirophycidae</taxon>
        <taxon>Thalassiosirales</taxon>
        <taxon>Skeletonemataceae</taxon>
        <taxon>Skeletonema</taxon>
        <taxon>Skeletonema marinoi-dohrnii complex</taxon>
    </lineage>
</organism>
<dbReference type="SUPFAM" id="SSF51197">
    <property type="entry name" value="Clavaminate synthase-like"/>
    <property type="match status" value="1"/>
</dbReference>
<comment type="caution">
    <text evidence="2">The sequence shown here is derived from an EMBL/GenBank/DDBJ whole genome shotgun (WGS) entry which is preliminary data.</text>
</comment>
<dbReference type="EMBL" id="JATAAI010000026">
    <property type="protein sequence ID" value="KAK1737198.1"/>
    <property type="molecule type" value="Genomic_DNA"/>
</dbReference>
<dbReference type="InterPro" id="IPR050910">
    <property type="entry name" value="JMJD6_ArgDemeth/LysHydrox"/>
</dbReference>
<dbReference type="AlphaFoldDB" id="A0AAD8Y0G6"/>
<sequence length="518" mass="58940">MDTPVDQTDGESCCSSSLPTHSLHMRAALNDCSELVERLRLLLHLNSIDPSCAQEVSEQLSMNNNHCIIQQLFHSAWVASGNIDQERELGLQSLHEISELDILHVDKSGWHRDGNKASSIPLTSSDFKREYCFRNVPCIIRGFDELHFKDVSLNWRKTDTTSTDDATTHNESRINTSWFERYVGEDTMVPVRIDGKNELDDDGRAEECETIMMSLKDWVSNCQQQSNNREGKVSRGYLKDWHLVQFLKSTQSDAPPLYKSPEYFERDLLNNFLEKYSDGGDYKFVYWGPRGSITRLHSDVLHSFSWSYNVTGSKKWTFYIPNIKSDSETTSDNDTCRSFEVIQNTGETIFVSSKIKHEVVNLVETLSINHNWITSDNIDNTWQCICSEIDAIEGEIKEWEVIPEDDFEARENMLRGCIGLDVTTFLLMILLEASELLVQVFSTIDAMTEKHNDNEIHDSALSICSLVKVLGKVLTCKEAKTAQRLQAIMGSKTRANQANELATFVLCLSDVLKEPLSS</sequence>
<dbReference type="PANTHER" id="PTHR12480">
    <property type="entry name" value="ARGININE DEMETHYLASE AND LYSYL-HYDROXYLASE JMJD"/>
    <property type="match status" value="1"/>
</dbReference>
<reference evidence="2" key="1">
    <citation type="submission" date="2023-06" db="EMBL/GenBank/DDBJ databases">
        <title>Survivors Of The Sea: Transcriptome response of Skeletonema marinoi to long-term dormancy.</title>
        <authorList>
            <person name="Pinder M.I.M."/>
            <person name="Kourtchenko O."/>
            <person name="Robertson E.K."/>
            <person name="Larsson T."/>
            <person name="Maumus F."/>
            <person name="Osuna-Cruz C.M."/>
            <person name="Vancaester E."/>
            <person name="Stenow R."/>
            <person name="Vandepoele K."/>
            <person name="Ploug H."/>
            <person name="Bruchert V."/>
            <person name="Godhe A."/>
            <person name="Topel M."/>
        </authorList>
    </citation>
    <scope>NUCLEOTIDE SEQUENCE</scope>
    <source>
        <strain evidence="2">R05AC</strain>
    </source>
</reference>
<dbReference type="GO" id="GO:0045905">
    <property type="term" value="P:positive regulation of translational termination"/>
    <property type="evidence" value="ECO:0007669"/>
    <property type="project" value="TreeGrafter"/>
</dbReference>
<dbReference type="InterPro" id="IPR003347">
    <property type="entry name" value="JmjC_dom"/>
</dbReference>
<dbReference type="Gene3D" id="2.60.120.650">
    <property type="entry name" value="Cupin"/>
    <property type="match status" value="1"/>
</dbReference>
<proteinExistence type="predicted"/>
<dbReference type="GO" id="GO:0005634">
    <property type="term" value="C:nucleus"/>
    <property type="evidence" value="ECO:0007669"/>
    <property type="project" value="TreeGrafter"/>
</dbReference>
<evidence type="ECO:0000313" key="2">
    <source>
        <dbReference type="EMBL" id="KAK1737198.1"/>
    </source>
</evidence>
<evidence type="ECO:0000313" key="3">
    <source>
        <dbReference type="Proteomes" id="UP001224775"/>
    </source>
</evidence>
<dbReference type="GO" id="GO:0043565">
    <property type="term" value="F:sequence-specific DNA binding"/>
    <property type="evidence" value="ECO:0007669"/>
    <property type="project" value="TreeGrafter"/>
</dbReference>
<protein>
    <submittedName>
        <fullName evidence="2">JmjC domain-containing protein</fullName>
    </submittedName>
</protein>
<dbReference type="GO" id="GO:0016706">
    <property type="term" value="F:2-oxoglutarate-dependent dioxygenase activity"/>
    <property type="evidence" value="ECO:0007669"/>
    <property type="project" value="TreeGrafter"/>
</dbReference>
<accession>A0AAD8Y0G6</accession>
<name>A0AAD8Y0G6_9STRA</name>
<evidence type="ECO:0000259" key="1">
    <source>
        <dbReference type="PROSITE" id="PS51184"/>
    </source>
</evidence>
<keyword evidence="3" id="KW-1185">Reference proteome</keyword>